<evidence type="ECO:0000256" key="5">
    <source>
        <dbReference type="ARBA" id="ARBA00022989"/>
    </source>
</evidence>
<proteinExistence type="inferred from homology"/>
<keyword evidence="3" id="KW-1003">Cell membrane</keyword>
<keyword evidence="4 7" id="KW-0812">Transmembrane</keyword>
<keyword evidence="5 7" id="KW-1133">Transmembrane helix</keyword>
<dbReference type="PANTHER" id="PTHR30193:SF37">
    <property type="entry name" value="INNER MEMBRANE ABC TRANSPORTER PERMEASE PROTEIN YCJO"/>
    <property type="match status" value="1"/>
</dbReference>
<name>A0A849HJZ8_9MICO</name>
<accession>A0A849HJZ8</accession>
<reference evidence="9 10" key="1">
    <citation type="submission" date="2020-04" db="EMBL/GenBank/DDBJ databases">
        <title>Knoellia sp. isolate from air conditioner.</title>
        <authorList>
            <person name="Chea S."/>
            <person name="Kim D.-U."/>
        </authorList>
    </citation>
    <scope>NUCLEOTIDE SEQUENCE [LARGE SCALE GENOMIC DNA]</scope>
    <source>
        <strain evidence="9 10">DB2414S</strain>
    </source>
</reference>
<feature type="transmembrane region" description="Helical" evidence="7">
    <location>
        <begin position="293"/>
        <end position="313"/>
    </location>
</feature>
<evidence type="ECO:0000313" key="10">
    <source>
        <dbReference type="Proteomes" id="UP000588586"/>
    </source>
</evidence>
<keyword evidence="2 7" id="KW-0813">Transport</keyword>
<dbReference type="Gene3D" id="1.10.3720.10">
    <property type="entry name" value="MetI-like"/>
    <property type="match status" value="1"/>
</dbReference>
<feature type="transmembrane region" description="Helical" evidence="7">
    <location>
        <begin position="42"/>
        <end position="65"/>
    </location>
</feature>
<evidence type="ECO:0000256" key="6">
    <source>
        <dbReference type="ARBA" id="ARBA00023136"/>
    </source>
</evidence>
<evidence type="ECO:0000259" key="8">
    <source>
        <dbReference type="PROSITE" id="PS50928"/>
    </source>
</evidence>
<dbReference type="InterPro" id="IPR051393">
    <property type="entry name" value="ABC_transporter_permease"/>
</dbReference>
<feature type="transmembrane region" description="Helical" evidence="7">
    <location>
        <begin position="140"/>
        <end position="161"/>
    </location>
</feature>
<evidence type="ECO:0000256" key="4">
    <source>
        <dbReference type="ARBA" id="ARBA00022692"/>
    </source>
</evidence>
<comment type="caution">
    <text evidence="9">The sequence shown here is derived from an EMBL/GenBank/DDBJ whole genome shotgun (WGS) entry which is preliminary data.</text>
</comment>
<comment type="similarity">
    <text evidence="7">Belongs to the binding-protein-dependent transport system permease family.</text>
</comment>
<evidence type="ECO:0000313" key="9">
    <source>
        <dbReference type="EMBL" id="NNM47748.1"/>
    </source>
</evidence>
<dbReference type="AlphaFoldDB" id="A0A849HJZ8"/>
<comment type="subcellular location">
    <subcellularLocation>
        <location evidence="1 7">Cell membrane</location>
        <topology evidence="1 7">Multi-pass membrane protein</topology>
    </subcellularLocation>
</comment>
<dbReference type="Proteomes" id="UP000588586">
    <property type="component" value="Unassembled WGS sequence"/>
</dbReference>
<feature type="transmembrane region" description="Helical" evidence="7">
    <location>
        <begin position="241"/>
        <end position="261"/>
    </location>
</feature>
<dbReference type="InterPro" id="IPR035906">
    <property type="entry name" value="MetI-like_sf"/>
</dbReference>
<evidence type="ECO:0000256" key="2">
    <source>
        <dbReference type="ARBA" id="ARBA00022448"/>
    </source>
</evidence>
<dbReference type="PROSITE" id="PS50928">
    <property type="entry name" value="ABC_TM1"/>
    <property type="match status" value="1"/>
</dbReference>
<protein>
    <submittedName>
        <fullName evidence="9">Sugar ABC transporter permease</fullName>
    </submittedName>
</protein>
<gene>
    <name evidence="9" type="ORF">HJG52_17285</name>
</gene>
<feature type="domain" description="ABC transmembrane type-1" evidence="8">
    <location>
        <begin position="103"/>
        <end position="314"/>
    </location>
</feature>
<dbReference type="EMBL" id="JABEPQ010000004">
    <property type="protein sequence ID" value="NNM47748.1"/>
    <property type="molecule type" value="Genomic_DNA"/>
</dbReference>
<organism evidence="9 10">
    <name type="scientific">Knoellia koreensis</name>
    <dbReference type="NCBI Taxonomy" id="2730921"/>
    <lineage>
        <taxon>Bacteria</taxon>
        <taxon>Bacillati</taxon>
        <taxon>Actinomycetota</taxon>
        <taxon>Actinomycetes</taxon>
        <taxon>Micrococcales</taxon>
        <taxon>Intrasporangiaceae</taxon>
        <taxon>Knoellia</taxon>
    </lineage>
</organism>
<keyword evidence="10" id="KW-1185">Reference proteome</keyword>
<evidence type="ECO:0000256" key="3">
    <source>
        <dbReference type="ARBA" id="ARBA00022475"/>
    </source>
</evidence>
<dbReference type="SUPFAM" id="SSF161098">
    <property type="entry name" value="MetI-like"/>
    <property type="match status" value="1"/>
</dbReference>
<dbReference type="InterPro" id="IPR000515">
    <property type="entry name" value="MetI-like"/>
</dbReference>
<keyword evidence="6 7" id="KW-0472">Membrane</keyword>
<dbReference type="GO" id="GO:0005886">
    <property type="term" value="C:plasma membrane"/>
    <property type="evidence" value="ECO:0007669"/>
    <property type="project" value="UniProtKB-SubCell"/>
</dbReference>
<dbReference type="Pfam" id="PF00528">
    <property type="entry name" value="BPD_transp_1"/>
    <property type="match status" value="1"/>
</dbReference>
<evidence type="ECO:0000256" key="7">
    <source>
        <dbReference type="RuleBase" id="RU363032"/>
    </source>
</evidence>
<dbReference type="GO" id="GO:0055085">
    <property type="term" value="P:transmembrane transport"/>
    <property type="evidence" value="ECO:0007669"/>
    <property type="project" value="InterPro"/>
</dbReference>
<dbReference type="CDD" id="cd06261">
    <property type="entry name" value="TM_PBP2"/>
    <property type="match status" value="1"/>
</dbReference>
<feature type="transmembrane region" description="Helical" evidence="7">
    <location>
        <begin position="107"/>
        <end position="128"/>
    </location>
</feature>
<dbReference type="PANTHER" id="PTHR30193">
    <property type="entry name" value="ABC TRANSPORTER PERMEASE PROTEIN"/>
    <property type="match status" value="1"/>
</dbReference>
<evidence type="ECO:0000256" key="1">
    <source>
        <dbReference type="ARBA" id="ARBA00004651"/>
    </source>
</evidence>
<sequence length="323" mass="34596">MGVRDRTAEVGRRLGTPITHPAVQRAGTAPLRARRSYRRGDLITAALCLAPALLVIGLFVVYPLVATGLLSLTSWDGISPDRPFVGLDNYGKLIADPAFRNSMVVTVLYGLGVSALSVITGVGAAALLNSAFRGRAVYRTAFFLPVVTSSIAAAAVWRYLFDVSGPVNSALQRVGLGETNWLGDPHLALVSLTLLTVWKQLGLNTVLYLTAMQALPAQVYEAAALDGAGPWQRMRHITLPLLAPMTFFVVVQALVVTFQSFDLVYQLTAGGPMGGTEVVGFLVYRTAFVTGQFGYGATIAYAGFALVFALTWIQWRLGGKDQT</sequence>